<name>A0A0D6QD36_KOMXY</name>
<evidence type="ECO:0000256" key="6">
    <source>
        <dbReference type="ARBA" id="ARBA00047512"/>
    </source>
</evidence>
<dbReference type="InterPro" id="IPR017946">
    <property type="entry name" value="PLC-like_Pdiesterase_TIM-brl"/>
</dbReference>
<evidence type="ECO:0000313" key="8">
    <source>
        <dbReference type="EMBL" id="GAO00742.1"/>
    </source>
</evidence>
<evidence type="ECO:0000256" key="3">
    <source>
        <dbReference type="ARBA" id="ARBA00022729"/>
    </source>
</evidence>
<dbReference type="GO" id="GO:0006629">
    <property type="term" value="P:lipid metabolic process"/>
    <property type="evidence" value="ECO:0007669"/>
    <property type="project" value="InterPro"/>
</dbReference>
<dbReference type="InterPro" id="IPR030395">
    <property type="entry name" value="GP_PDE_dom"/>
</dbReference>
<keyword evidence="3" id="KW-0732">Signal</keyword>
<dbReference type="GO" id="GO:0006071">
    <property type="term" value="P:glycerol metabolic process"/>
    <property type="evidence" value="ECO:0007669"/>
    <property type="project" value="UniProtKB-KW"/>
</dbReference>
<sequence>MAHRGAPALRPEHTLAAYARAIADGADHIEPDLVPTRDGVLVAGHKSQITDTTDIATCPEYATRLRTQTIDGVTRTDWFTTDFTLTELRLLRAHERLPAIRPANTRHDGHFDIPTFQGIIDFVAAEAATCGRVIGLIPEIKNATHLRLLGFTPEETFLHIIAAHEYTRYYPLEVQSFETTPLRRRVQAINPQAGASHAAHGGTGGTCSRYDGHSDPAGLWQPHAPGRLTARARLCGCHRTVQ</sequence>
<dbReference type="PROSITE" id="PS51704">
    <property type="entry name" value="GP_PDE"/>
    <property type="match status" value="1"/>
</dbReference>
<dbReference type="GO" id="GO:0008889">
    <property type="term" value="F:glycerophosphodiester phosphodiesterase activity"/>
    <property type="evidence" value="ECO:0007669"/>
    <property type="project" value="UniProtKB-EC"/>
</dbReference>
<evidence type="ECO:0000256" key="4">
    <source>
        <dbReference type="ARBA" id="ARBA00022798"/>
    </source>
</evidence>
<reference evidence="8 9" key="1">
    <citation type="submission" date="2012-11" db="EMBL/GenBank/DDBJ databases">
        <title>Whole genome sequence of Gluconacetobacter xylinus NBRC 13693.</title>
        <authorList>
            <person name="Azuma Y."/>
            <person name="Higashiura N."/>
            <person name="Hirakawa H."/>
            <person name="Matsushita K."/>
        </authorList>
    </citation>
    <scope>NUCLEOTIDE SEQUENCE [LARGE SCALE GENOMIC DNA]</scope>
    <source>
        <strain evidence="8 9">NBRC 13693</strain>
    </source>
</reference>
<evidence type="ECO:0000256" key="1">
    <source>
        <dbReference type="ARBA" id="ARBA00007277"/>
    </source>
</evidence>
<dbReference type="GO" id="GO:0042597">
    <property type="term" value="C:periplasmic space"/>
    <property type="evidence" value="ECO:0007669"/>
    <property type="project" value="TreeGrafter"/>
</dbReference>
<accession>A0A0D6QD36</accession>
<evidence type="ECO:0000313" key="9">
    <source>
        <dbReference type="Proteomes" id="UP000032683"/>
    </source>
</evidence>
<dbReference type="EC" id="3.1.4.46" evidence="2"/>
<feature type="domain" description="GP-PDE" evidence="7">
    <location>
        <begin position="1"/>
        <end position="242"/>
    </location>
</feature>
<dbReference type="Pfam" id="PF03009">
    <property type="entry name" value="GDPD"/>
    <property type="match status" value="1"/>
</dbReference>
<evidence type="ECO:0000259" key="7">
    <source>
        <dbReference type="PROSITE" id="PS51704"/>
    </source>
</evidence>
<gene>
    <name evidence="8" type="ORF">Gxy13693_057_015</name>
</gene>
<dbReference type="Gene3D" id="3.20.20.190">
    <property type="entry name" value="Phosphatidylinositol (PI) phosphodiesterase"/>
    <property type="match status" value="1"/>
</dbReference>
<comment type="similarity">
    <text evidence="1">Belongs to the glycerophosphoryl diester phosphodiesterase family.</text>
</comment>
<evidence type="ECO:0000256" key="5">
    <source>
        <dbReference type="ARBA" id="ARBA00022801"/>
    </source>
</evidence>
<dbReference type="SUPFAM" id="SSF51695">
    <property type="entry name" value="PLC-like phosphodiesterases"/>
    <property type="match status" value="1"/>
</dbReference>
<protein>
    <recommendedName>
        <fullName evidence="2">glycerophosphodiester phosphodiesterase</fullName>
        <ecNumber evidence="2">3.1.4.46</ecNumber>
    </recommendedName>
</protein>
<dbReference type="AlphaFoldDB" id="A0A0D6QD36"/>
<proteinExistence type="inferred from homology"/>
<evidence type="ECO:0000256" key="2">
    <source>
        <dbReference type="ARBA" id="ARBA00012247"/>
    </source>
</evidence>
<dbReference type="PANTHER" id="PTHR43620">
    <property type="entry name" value="GLYCEROPHOSPHORYL DIESTER PHOSPHODIESTERASE"/>
    <property type="match status" value="1"/>
</dbReference>
<dbReference type="PANTHER" id="PTHR43620:SF7">
    <property type="entry name" value="GLYCEROPHOSPHODIESTER PHOSPHODIESTERASE GDPD5-RELATED"/>
    <property type="match status" value="1"/>
</dbReference>
<organism evidence="8 9">
    <name type="scientific">Komagataeibacter xylinus NBRC 13693</name>
    <dbReference type="NCBI Taxonomy" id="1234668"/>
    <lineage>
        <taxon>Bacteria</taxon>
        <taxon>Pseudomonadati</taxon>
        <taxon>Pseudomonadota</taxon>
        <taxon>Alphaproteobacteria</taxon>
        <taxon>Acetobacterales</taxon>
        <taxon>Acetobacteraceae</taxon>
        <taxon>Komagataeibacter</taxon>
    </lineage>
</organism>
<keyword evidence="4" id="KW-0319">Glycerol metabolism</keyword>
<comment type="catalytic activity">
    <reaction evidence="6">
        <text>a sn-glycero-3-phosphodiester + H2O = an alcohol + sn-glycerol 3-phosphate + H(+)</text>
        <dbReference type="Rhea" id="RHEA:12969"/>
        <dbReference type="ChEBI" id="CHEBI:15377"/>
        <dbReference type="ChEBI" id="CHEBI:15378"/>
        <dbReference type="ChEBI" id="CHEBI:30879"/>
        <dbReference type="ChEBI" id="CHEBI:57597"/>
        <dbReference type="ChEBI" id="CHEBI:83408"/>
        <dbReference type="EC" id="3.1.4.46"/>
    </reaction>
</comment>
<dbReference type="Proteomes" id="UP000032683">
    <property type="component" value="Unassembled WGS sequence"/>
</dbReference>
<keyword evidence="5" id="KW-0378">Hydrolase</keyword>
<dbReference type="EMBL" id="BANJ01000057">
    <property type="protein sequence ID" value="GAO00742.1"/>
    <property type="molecule type" value="Genomic_DNA"/>
</dbReference>
<comment type="caution">
    <text evidence="8">The sequence shown here is derived from an EMBL/GenBank/DDBJ whole genome shotgun (WGS) entry which is preliminary data.</text>
</comment>